<dbReference type="Proteomes" id="UP001226020">
    <property type="component" value="Unassembled WGS sequence"/>
</dbReference>
<dbReference type="RefSeq" id="WP_306348056.1">
    <property type="nucleotide sequence ID" value="NZ_JASAWV010000001.1"/>
</dbReference>
<feature type="transmembrane region" description="Helical" evidence="8">
    <location>
        <begin position="230"/>
        <end position="256"/>
    </location>
</feature>
<evidence type="ECO:0000256" key="2">
    <source>
        <dbReference type="ARBA" id="ARBA00010110"/>
    </source>
</evidence>
<organism evidence="9 10">
    <name type="scientific">Phocoenobacter atlanticus subsp. atlanticus</name>
    <dbReference type="NCBI Taxonomy" id="3061285"/>
    <lineage>
        <taxon>Bacteria</taxon>
        <taxon>Pseudomonadati</taxon>
        <taxon>Pseudomonadota</taxon>
        <taxon>Gammaproteobacteria</taxon>
        <taxon>Pasteurellales</taxon>
        <taxon>Pasteurellaceae</taxon>
        <taxon>Phocoenobacter</taxon>
        <taxon>Phocoenobacter atlanticus</taxon>
    </lineage>
</organism>
<dbReference type="InterPro" id="IPR004706">
    <property type="entry name" value="Arsenical-R_Acr3"/>
</dbReference>
<evidence type="ECO:0000256" key="1">
    <source>
        <dbReference type="ARBA" id="ARBA00004651"/>
    </source>
</evidence>
<keyword evidence="7 8" id="KW-0472">Membrane</keyword>
<evidence type="ECO:0000313" key="9">
    <source>
        <dbReference type="EMBL" id="MDP8147518.1"/>
    </source>
</evidence>
<reference evidence="9 10" key="1">
    <citation type="journal article" date="2023" name="Front. Microbiol.">
        <title>Phylogeography and host specificity of Pasteurellaceae pathogenic to sea-farmed fish in the north-east Atlantic.</title>
        <authorList>
            <person name="Gulla S."/>
            <person name="Colquhoun D.J."/>
            <person name="Olsen A.B."/>
            <person name="Spilsberg B."/>
            <person name="Lagesen K."/>
            <person name="Aakesson C.P."/>
            <person name="Strom S."/>
            <person name="Manji F."/>
            <person name="Birkbeck T.H."/>
            <person name="Nilsen H.K."/>
        </authorList>
    </citation>
    <scope>NUCLEOTIDE SEQUENCE [LARGE SCALE GENOMIC DNA]</scope>
    <source>
        <strain evidence="9 10">NVIB3131</strain>
    </source>
</reference>
<dbReference type="InterPro" id="IPR002657">
    <property type="entry name" value="BilAc:Na_symport/Acr3"/>
</dbReference>
<accession>A0AAW8C8F2</accession>
<feature type="transmembrane region" description="Helical" evidence="8">
    <location>
        <begin position="158"/>
        <end position="179"/>
    </location>
</feature>
<feature type="transmembrane region" description="Helical" evidence="8">
    <location>
        <begin position="200"/>
        <end position="218"/>
    </location>
</feature>
<keyword evidence="3" id="KW-0813">Transport</keyword>
<proteinExistence type="inferred from homology"/>
<dbReference type="AlphaFoldDB" id="A0AAW8C8F2"/>
<dbReference type="GO" id="GO:0015297">
    <property type="term" value="F:antiporter activity"/>
    <property type="evidence" value="ECO:0007669"/>
    <property type="project" value="InterPro"/>
</dbReference>
<feature type="transmembrane region" description="Helical" evidence="8">
    <location>
        <begin position="97"/>
        <end position="119"/>
    </location>
</feature>
<dbReference type="Gene3D" id="1.20.1530.20">
    <property type="match status" value="1"/>
</dbReference>
<name>A0AAW8C8F2_9PAST</name>
<dbReference type="InterPro" id="IPR038770">
    <property type="entry name" value="Na+/solute_symporter_sf"/>
</dbReference>
<dbReference type="GO" id="GO:0005886">
    <property type="term" value="C:plasma membrane"/>
    <property type="evidence" value="ECO:0007669"/>
    <property type="project" value="UniProtKB-SubCell"/>
</dbReference>
<gene>
    <name evidence="9" type="ORF">QJU57_00285</name>
</gene>
<dbReference type="EMBL" id="JASAXT010000001">
    <property type="protein sequence ID" value="MDP8147518.1"/>
    <property type="molecule type" value="Genomic_DNA"/>
</dbReference>
<evidence type="ECO:0000256" key="5">
    <source>
        <dbReference type="ARBA" id="ARBA00022692"/>
    </source>
</evidence>
<dbReference type="GO" id="GO:0015104">
    <property type="term" value="F:antimonite transmembrane transporter activity"/>
    <property type="evidence" value="ECO:0007669"/>
    <property type="project" value="TreeGrafter"/>
</dbReference>
<comment type="caution">
    <text evidence="9">The sequence shown here is derived from an EMBL/GenBank/DDBJ whole genome shotgun (WGS) entry which is preliminary data.</text>
</comment>
<comment type="similarity">
    <text evidence="2">Belongs to the arsenical resistance-3 (ACR3) (TC 2.A.59) family.</text>
</comment>
<feature type="transmembrane region" description="Helical" evidence="8">
    <location>
        <begin position="73"/>
        <end position="91"/>
    </location>
</feature>
<dbReference type="GO" id="GO:0015105">
    <property type="term" value="F:arsenite transmembrane transporter activity"/>
    <property type="evidence" value="ECO:0007669"/>
    <property type="project" value="TreeGrafter"/>
</dbReference>
<feature type="transmembrane region" description="Helical" evidence="8">
    <location>
        <begin position="126"/>
        <end position="146"/>
    </location>
</feature>
<feature type="transmembrane region" description="Helical" evidence="8">
    <location>
        <begin position="263"/>
        <end position="285"/>
    </location>
</feature>
<dbReference type="Pfam" id="PF01758">
    <property type="entry name" value="SBF"/>
    <property type="match status" value="1"/>
</dbReference>
<feature type="transmembrane region" description="Helical" evidence="8">
    <location>
        <begin position="35"/>
        <end position="52"/>
    </location>
</feature>
<keyword evidence="4" id="KW-1003">Cell membrane</keyword>
<evidence type="ECO:0000256" key="8">
    <source>
        <dbReference type="SAM" id="Phobius"/>
    </source>
</evidence>
<protein>
    <submittedName>
        <fullName evidence="9">Bile acid:sodium symporter</fullName>
    </submittedName>
</protein>
<feature type="transmembrane region" description="Helical" evidence="8">
    <location>
        <begin position="12"/>
        <end position="29"/>
    </location>
</feature>
<evidence type="ECO:0000256" key="7">
    <source>
        <dbReference type="ARBA" id="ARBA00023136"/>
    </source>
</evidence>
<evidence type="ECO:0000256" key="6">
    <source>
        <dbReference type="ARBA" id="ARBA00022989"/>
    </source>
</evidence>
<evidence type="ECO:0000256" key="3">
    <source>
        <dbReference type="ARBA" id="ARBA00022448"/>
    </source>
</evidence>
<evidence type="ECO:0000256" key="4">
    <source>
        <dbReference type="ARBA" id="ARBA00022475"/>
    </source>
</evidence>
<keyword evidence="6 8" id="KW-1133">Transmembrane helix</keyword>
<sequence>MWKILAVIQKNLVWAIPIVMILGISSGSIFDMRFLKITIVPLTFLMVYPMMINLKLEAVLSPKGLKAQIVAQFLNFAVIPFIAFFLGKLFFPEQPLIRLGILFVALLPTSGMTISWTGFAKGNINAAIQMTVFGLILGSIATPLYAKWLMGKSIEIPVQQVFTSIMFVVFLPMFMGLVTRKYLVKKFGQEHYQKNIKPKVPMFSTLGVLGIVFVAMALKAKSITAEPTVLISYLTPIIILYVINFTLSTIVAKIFFNREDAIAVVYGTVMRNLSIALAIAMTVFGESGAEISIVIAMAYIIQVQAAAWYVKLSDRIFGQKV</sequence>
<feature type="transmembrane region" description="Helical" evidence="8">
    <location>
        <begin position="291"/>
        <end position="310"/>
    </location>
</feature>
<dbReference type="PANTHER" id="PTHR43057:SF1">
    <property type="entry name" value="ARSENICAL-RESISTANCE PROTEIN 3"/>
    <property type="match status" value="1"/>
</dbReference>
<keyword evidence="10" id="KW-1185">Reference proteome</keyword>
<dbReference type="PANTHER" id="PTHR43057">
    <property type="entry name" value="ARSENITE EFFLUX TRANSPORTER"/>
    <property type="match status" value="1"/>
</dbReference>
<keyword evidence="5 8" id="KW-0812">Transmembrane</keyword>
<evidence type="ECO:0000313" key="10">
    <source>
        <dbReference type="Proteomes" id="UP001226020"/>
    </source>
</evidence>
<comment type="subcellular location">
    <subcellularLocation>
        <location evidence="1">Cell membrane</location>
        <topology evidence="1">Multi-pass membrane protein</topology>
    </subcellularLocation>
</comment>